<comment type="similarity">
    <text evidence="1">Belongs to the YciI family.</text>
</comment>
<feature type="domain" description="YCII-related" evidence="2">
    <location>
        <begin position="19"/>
        <end position="101"/>
    </location>
</feature>
<keyword evidence="4" id="KW-1185">Reference proteome</keyword>
<evidence type="ECO:0000256" key="1">
    <source>
        <dbReference type="ARBA" id="ARBA00007689"/>
    </source>
</evidence>
<evidence type="ECO:0000313" key="4">
    <source>
        <dbReference type="Proteomes" id="UP000261931"/>
    </source>
</evidence>
<comment type="caution">
    <text evidence="3">The sequence shown here is derived from an EMBL/GenBank/DDBJ whole genome shotgun (WGS) entry which is preliminary data.</text>
</comment>
<dbReference type="InterPro" id="IPR005545">
    <property type="entry name" value="YCII"/>
</dbReference>
<dbReference type="AlphaFoldDB" id="A0A372EGY2"/>
<dbReference type="Gene3D" id="3.30.70.1060">
    <property type="entry name" value="Dimeric alpha+beta barrel"/>
    <property type="match status" value="1"/>
</dbReference>
<dbReference type="EMBL" id="QVLS01000010">
    <property type="protein sequence ID" value="RFP77571.1"/>
    <property type="molecule type" value="Genomic_DNA"/>
</dbReference>
<evidence type="ECO:0000313" key="3">
    <source>
        <dbReference type="EMBL" id="RFP77571.1"/>
    </source>
</evidence>
<dbReference type="Proteomes" id="UP000261931">
    <property type="component" value="Unassembled WGS sequence"/>
</dbReference>
<accession>A0A372EGY2</accession>
<gene>
    <name evidence="3" type="ORF">DY262_15285</name>
</gene>
<dbReference type="InterPro" id="IPR011008">
    <property type="entry name" value="Dimeric_a/b-barrel"/>
</dbReference>
<dbReference type="SUPFAM" id="SSF54909">
    <property type="entry name" value="Dimeric alpha+beta barrel"/>
    <property type="match status" value="1"/>
</dbReference>
<name>A0A372EGY2_9BURK</name>
<reference evidence="3 4" key="1">
    <citation type="submission" date="2018-08" db="EMBL/GenBank/DDBJ databases">
        <title>Hydrogenophaga sp. LA-38 isolated from sludge.</title>
        <authorList>
            <person name="Im W.-T."/>
        </authorList>
    </citation>
    <scope>NUCLEOTIDE SEQUENCE [LARGE SCALE GENOMIC DNA]</scope>
    <source>
        <strain evidence="3 4">LA-38</strain>
    </source>
</reference>
<proteinExistence type="inferred from homology"/>
<dbReference type="PANTHER" id="PTHR35174:SF3">
    <property type="entry name" value="BLL7171 PROTEIN"/>
    <property type="match status" value="1"/>
</dbReference>
<sequence>MSEFLLLSRGRWDADRSPEQIQGAIDAFYAWFDEQAAAGVLRAGSRLGTGCRLVTRERVLDGPFTEAKEIIGGYWFITAASLDEAARIASRNPCLAFGLSFEIRPLEAERASAFREGNETPTGRAAAAR</sequence>
<dbReference type="RefSeq" id="WP_116959978.1">
    <property type="nucleotide sequence ID" value="NZ_QVLS01000010.1"/>
</dbReference>
<organism evidence="3 4">
    <name type="scientific">Hydrogenophaga borbori</name>
    <dbReference type="NCBI Taxonomy" id="2294117"/>
    <lineage>
        <taxon>Bacteria</taxon>
        <taxon>Pseudomonadati</taxon>
        <taxon>Pseudomonadota</taxon>
        <taxon>Betaproteobacteria</taxon>
        <taxon>Burkholderiales</taxon>
        <taxon>Comamonadaceae</taxon>
        <taxon>Hydrogenophaga</taxon>
    </lineage>
</organism>
<protein>
    <recommendedName>
        <fullName evidence="2">YCII-related domain-containing protein</fullName>
    </recommendedName>
</protein>
<dbReference type="Pfam" id="PF03795">
    <property type="entry name" value="YCII"/>
    <property type="match status" value="1"/>
</dbReference>
<evidence type="ECO:0000259" key="2">
    <source>
        <dbReference type="Pfam" id="PF03795"/>
    </source>
</evidence>
<dbReference type="PANTHER" id="PTHR35174">
    <property type="entry name" value="BLL7171 PROTEIN-RELATED"/>
    <property type="match status" value="1"/>
</dbReference>